<sequence>MELKLIIFDVDGTLYDLKSHCIPQSCTEAIRQLKRNKIRFAIASGRAHYGMGKALNDLRADYIIADSGGVIVDSEGNMLYHEDMPFAECCQLLEFARQEEAGLVFKFPQHMYIYQHPEKVDWLQGQMNSDIGSEPFIFHPEQDRHYLELPQCASIHADPERIKAFAQHSTLSFRQFSEYGFDVAPQGVNKGSGIRRLLSLLDLPKSQCACFGDNYNDIEMMESCGFRVAMGNAVPEIKAMADHVTTATDEDGILLGLQHLGVI</sequence>
<dbReference type="GO" id="GO:0000287">
    <property type="term" value="F:magnesium ion binding"/>
    <property type="evidence" value="ECO:0007669"/>
    <property type="project" value="TreeGrafter"/>
</dbReference>
<dbReference type="NCBIfam" id="TIGR00099">
    <property type="entry name" value="Cof-subfamily"/>
    <property type="match status" value="1"/>
</dbReference>
<dbReference type="SFLD" id="SFLDS00003">
    <property type="entry name" value="Haloacid_Dehalogenase"/>
    <property type="match status" value="1"/>
</dbReference>
<accession>A0A9D2NPJ5</accession>
<dbReference type="Gene3D" id="3.40.50.1000">
    <property type="entry name" value="HAD superfamily/HAD-like"/>
    <property type="match status" value="1"/>
</dbReference>
<dbReference type="SFLD" id="SFLDG01140">
    <property type="entry name" value="C2.B:_Phosphomannomutase_and_P"/>
    <property type="match status" value="1"/>
</dbReference>
<dbReference type="GO" id="GO:0005829">
    <property type="term" value="C:cytosol"/>
    <property type="evidence" value="ECO:0007669"/>
    <property type="project" value="TreeGrafter"/>
</dbReference>
<comment type="caution">
    <text evidence="1">The sequence shown here is derived from an EMBL/GenBank/DDBJ whole genome shotgun (WGS) entry which is preliminary data.</text>
</comment>
<keyword evidence="1" id="KW-0378">Hydrolase</keyword>
<gene>
    <name evidence="1" type="ORF">H9702_00430</name>
</gene>
<dbReference type="InterPro" id="IPR006379">
    <property type="entry name" value="HAD-SF_hydro_IIB"/>
</dbReference>
<protein>
    <submittedName>
        <fullName evidence="1">Cof-type HAD-IIB family hydrolase</fullName>
    </submittedName>
</protein>
<dbReference type="AlphaFoldDB" id="A0A9D2NPJ5"/>
<dbReference type="EMBL" id="DWWM01000002">
    <property type="protein sequence ID" value="HJC35584.1"/>
    <property type="molecule type" value="Genomic_DNA"/>
</dbReference>
<evidence type="ECO:0000313" key="1">
    <source>
        <dbReference type="EMBL" id="HJC35584.1"/>
    </source>
</evidence>
<organism evidence="1 2">
    <name type="scientific">Candidatus Merdibacter merdavium</name>
    <dbReference type="NCBI Taxonomy" id="2838692"/>
    <lineage>
        <taxon>Bacteria</taxon>
        <taxon>Bacillati</taxon>
        <taxon>Bacillota</taxon>
        <taxon>Erysipelotrichia</taxon>
        <taxon>Erysipelotrichales</taxon>
        <taxon>Erysipelotrichaceae</taxon>
        <taxon>Merdibacter</taxon>
    </lineage>
</organism>
<dbReference type="SUPFAM" id="SSF56784">
    <property type="entry name" value="HAD-like"/>
    <property type="match status" value="1"/>
</dbReference>
<proteinExistence type="predicted"/>
<dbReference type="Gene3D" id="3.30.1240.10">
    <property type="match status" value="1"/>
</dbReference>
<dbReference type="Proteomes" id="UP000823896">
    <property type="component" value="Unassembled WGS sequence"/>
</dbReference>
<dbReference type="PANTHER" id="PTHR10000:SF8">
    <property type="entry name" value="HAD SUPERFAMILY HYDROLASE-LIKE, TYPE 3"/>
    <property type="match status" value="1"/>
</dbReference>
<dbReference type="NCBIfam" id="TIGR01484">
    <property type="entry name" value="HAD-SF-IIB"/>
    <property type="match status" value="1"/>
</dbReference>
<evidence type="ECO:0000313" key="2">
    <source>
        <dbReference type="Proteomes" id="UP000823896"/>
    </source>
</evidence>
<name>A0A9D2NPJ5_9FIRM</name>
<dbReference type="PANTHER" id="PTHR10000">
    <property type="entry name" value="PHOSPHOSERINE PHOSPHATASE"/>
    <property type="match status" value="1"/>
</dbReference>
<dbReference type="Pfam" id="PF08282">
    <property type="entry name" value="Hydrolase_3"/>
    <property type="match status" value="1"/>
</dbReference>
<reference evidence="1" key="2">
    <citation type="submission" date="2021-04" db="EMBL/GenBank/DDBJ databases">
        <authorList>
            <person name="Gilroy R."/>
        </authorList>
    </citation>
    <scope>NUCLEOTIDE SEQUENCE</scope>
    <source>
        <strain evidence="1">CHK187-11901</strain>
    </source>
</reference>
<reference evidence="1" key="1">
    <citation type="journal article" date="2021" name="PeerJ">
        <title>Extensive microbial diversity within the chicken gut microbiome revealed by metagenomics and culture.</title>
        <authorList>
            <person name="Gilroy R."/>
            <person name="Ravi A."/>
            <person name="Getino M."/>
            <person name="Pursley I."/>
            <person name="Horton D.L."/>
            <person name="Alikhan N.F."/>
            <person name="Baker D."/>
            <person name="Gharbi K."/>
            <person name="Hall N."/>
            <person name="Watson M."/>
            <person name="Adriaenssens E.M."/>
            <person name="Foster-Nyarko E."/>
            <person name="Jarju S."/>
            <person name="Secka A."/>
            <person name="Antonio M."/>
            <person name="Oren A."/>
            <person name="Chaudhuri R.R."/>
            <person name="La Ragione R."/>
            <person name="Hildebrand F."/>
            <person name="Pallen M.J."/>
        </authorList>
    </citation>
    <scope>NUCLEOTIDE SEQUENCE</scope>
    <source>
        <strain evidence="1">CHK187-11901</strain>
    </source>
</reference>
<dbReference type="InterPro" id="IPR036412">
    <property type="entry name" value="HAD-like_sf"/>
</dbReference>
<dbReference type="GO" id="GO:0016791">
    <property type="term" value="F:phosphatase activity"/>
    <property type="evidence" value="ECO:0007669"/>
    <property type="project" value="UniProtKB-ARBA"/>
</dbReference>
<dbReference type="InterPro" id="IPR000150">
    <property type="entry name" value="Cof"/>
</dbReference>
<dbReference type="InterPro" id="IPR023214">
    <property type="entry name" value="HAD_sf"/>
</dbReference>